<organism evidence="2 3">
    <name type="scientific">Kibdelosporangium banguiense</name>
    <dbReference type="NCBI Taxonomy" id="1365924"/>
    <lineage>
        <taxon>Bacteria</taxon>
        <taxon>Bacillati</taxon>
        <taxon>Actinomycetota</taxon>
        <taxon>Actinomycetes</taxon>
        <taxon>Pseudonocardiales</taxon>
        <taxon>Pseudonocardiaceae</taxon>
        <taxon>Kibdelosporangium</taxon>
    </lineage>
</organism>
<comment type="caution">
    <text evidence="2">The sequence shown here is derived from an EMBL/GenBank/DDBJ whole genome shotgun (WGS) entry which is preliminary data.</text>
</comment>
<dbReference type="Proteomes" id="UP001519332">
    <property type="component" value="Unassembled WGS sequence"/>
</dbReference>
<accession>A0ABS4TL56</accession>
<feature type="transmembrane region" description="Helical" evidence="1">
    <location>
        <begin position="7"/>
        <end position="27"/>
    </location>
</feature>
<gene>
    <name evidence="2" type="ORF">JOF56_005023</name>
</gene>
<sequence length="134" mass="14092">MNVIAQIFAGIAALIHVVVWVWESFLFRSPRIHNGIFSVATEHVPPVMLWAFNVGFYNLFLGSGTIIGLVMVNSGNVDAGRALVLYTCGFMALAGVVLGISDRLALGRPKGSGLGGAVSQATPPLLAIVITVLT</sequence>
<dbReference type="RefSeq" id="WP_209641947.1">
    <property type="nucleotide sequence ID" value="NZ_JAGINW010000001.1"/>
</dbReference>
<dbReference type="InterPro" id="IPR009732">
    <property type="entry name" value="DUF1304"/>
</dbReference>
<keyword evidence="1" id="KW-0472">Membrane</keyword>
<evidence type="ECO:0000313" key="3">
    <source>
        <dbReference type="Proteomes" id="UP001519332"/>
    </source>
</evidence>
<feature type="transmembrane region" description="Helical" evidence="1">
    <location>
        <begin position="83"/>
        <end position="101"/>
    </location>
</feature>
<proteinExistence type="predicted"/>
<name>A0ABS4TL56_9PSEU</name>
<keyword evidence="1" id="KW-1133">Transmembrane helix</keyword>
<evidence type="ECO:0000313" key="2">
    <source>
        <dbReference type="EMBL" id="MBP2324638.1"/>
    </source>
</evidence>
<keyword evidence="1" id="KW-0812">Transmembrane</keyword>
<evidence type="ECO:0000256" key="1">
    <source>
        <dbReference type="SAM" id="Phobius"/>
    </source>
</evidence>
<dbReference type="EMBL" id="JAGINW010000001">
    <property type="protein sequence ID" value="MBP2324638.1"/>
    <property type="molecule type" value="Genomic_DNA"/>
</dbReference>
<dbReference type="Pfam" id="PF06993">
    <property type="entry name" value="DUF1304"/>
    <property type="match status" value="1"/>
</dbReference>
<keyword evidence="3" id="KW-1185">Reference proteome</keyword>
<protein>
    <submittedName>
        <fullName evidence="2">Membrane protein</fullName>
    </submittedName>
</protein>
<reference evidence="2 3" key="1">
    <citation type="submission" date="2021-03" db="EMBL/GenBank/DDBJ databases">
        <title>Sequencing the genomes of 1000 actinobacteria strains.</title>
        <authorList>
            <person name="Klenk H.-P."/>
        </authorList>
    </citation>
    <scope>NUCLEOTIDE SEQUENCE [LARGE SCALE GENOMIC DNA]</scope>
    <source>
        <strain evidence="2 3">DSM 46670</strain>
    </source>
</reference>
<feature type="transmembrane region" description="Helical" evidence="1">
    <location>
        <begin position="47"/>
        <end position="71"/>
    </location>
</feature>